<evidence type="ECO:0000256" key="5">
    <source>
        <dbReference type="ARBA" id="ARBA00035470"/>
    </source>
</evidence>
<dbReference type="Pfam" id="PF08069">
    <property type="entry name" value="Ribosomal_S13_N"/>
    <property type="match status" value="1"/>
</dbReference>
<dbReference type="PANTHER" id="PTHR11885:SF17">
    <property type="entry name" value="RIBOSOMAL PROTEIN S13_S15 N-TERMINAL DOMAIN-CONTAINING PROTEIN"/>
    <property type="match status" value="1"/>
</dbReference>
<comment type="subunit">
    <text evidence="7">Component of the small ribosomal subunit. Part of the small subunit (SSU) processome, composed of more than 70 proteins and the RNA chaperone small nucleolar RNA (snoRNA) U3.</text>
</comment>
<dbReference type="Gene3D" id="4.10.860.130">
    <property type="match status" value="1"/>
</dbReference>
<keyword evidence="3" id="KW-0687">Ribonucleoprotein</keyword>
<reference evidence="9" key="2">
    <citation type="submission" date="2025-08" db="UniProtKB">
        <authorList>
            <consortium name="Ensembl"/>
        </authorList>
    </citation>
    <scope>IDENTIFICATION</scope>
</reference>
<dbReference type="GO" id="GO:0006412">
    <property type="term" value="P:translation"/>
    <property type="evidence" value="ECO:0007669"/>
    <property type="project" value="InterPro"/>
</dbReference>
<evidence type="ECO:0000256" key="7">
    <source>
        <dbReference type="ARBA" id="ARBA00046547"/>
    </source>
</evidence>
<name>A0A452EP99_CAPHI</name>
<dbReference type="GO" id="GO:0022627">
    <property type="term" value="C:cytosolic small ribosomal subunit"/>
    <property type="evidence" value="ECO:0007669"/>
    <property type="project" value="TreeGrafter"/>
</dbReference>
<dbReference type="InterPro" id="IPR023029">
    <property type="entry name" value="Ribosomal_uS15_arc_euk"/>
</dbReference>
<dbReference type="GeneTree" id="ENSGT00390000017491"/>
<dbReference type="InterPro" id="IPR009068">
    <property type="entry name" value="uS15_NS1_RNA-bd_sf"/>
</dbReference>
<dbReference type="Gene3D" id="1.10.287.10">
    <property type="entry name" value="S15/NS1, RNA-binding"/>
    <property type="match status" value="1"/>
</dbReference>
<reference evidence="9" key="3">
    <citation type="submission" date="2025-09" db="UniProtKB">
        <authorList>
            <consortium name="Ensembl"/>
        </authorList>
    </citation>
    <scope>IDENTIFICATION</scope>
</reference>
<comment type="function">
    <text evidence="6">Component of the small ribosomal subunit. The ribosome is a large ribonucleoprotein complex responsible for the synthesis of proteins in the cell. Part of the small subunit (SSU) processome, first precursor of the small eukaryotic ribosomal subunit. During the assembly of the SSU processome in the nucleolus, many ribosome biogenesis factors, an RNA chaperone and ribosomal proteins associate with the nascent pre-rRNA and work in concert to generate RNA folding, modifications, rearrangements and cleavage as well as targeted degradation of pre-ribosomal RNA by the RNA exosome.</text>
</comment>
<proteinExistence type="inferred from homology"/>
<protein>
    <recommendedName>
        <fullName evidence="4">Small ribosomal subunit protein uS15</fullName>
    </recommendedName>
    <alternativeName>
        <fullName evidence="5">40S ribosomal protein S13</fullName>
    </alternativeName>
</protein>
<evidence type="ECO:0000259" key="8">
    <source>
        <dbReference type="SMART" id="SM01386"/>
    </source>
</evidence>
<dbReference type="STRING" id="9925.ENSCHIP00000014012"/>
<dbReference type="SMART" id="SM01386">
    <property type="entry name" value="Ribosomal_S13_N"/>
    <property type="match status" value="1"/>
</dbReference>
<dbReference type="Ensembl" id="ENSCHIT00000021805.1">
    <property type="protein sequence ID" value="ENSCHIP00000014012.1"/>
    <property type="gene ID" value="ENSCHIG00000015210.1"/>
</dbReference>
<evidence type="ECO:0000256" key="2">
    <source>
        <dbReference type="ARBA" id="ARBA00022980"/>
    </source>
</evidence>
<evidence type="ECO:0000256" key="1">
    <source>
        <dbReference type="ARBA" id="ARBA00008434"/>
    </source>
</evidence>
<keyword evidence="2" id="KW-0689">Ribosomal protein</keyword>
<evidence type="ECO:0000256" key="3">
    <source>
        <dbReference type="ARBA" id="ARBA00023274"/>
    </source>
</evidence>
<comment type="similarity">
    <text evidence="1">Belongs to the universal ribosomal protein uS15 family.</text>
</comment>
<sequence>MGRVHAPWKGLSPRHRVPTRLKLTPEDMKEQTYKVVKKSLTPSRIGVVLRDSHSSKGLAPDFPEDLYHLIKKAVAVQKHPERKRKDKDAQLHLILIESPGCYKTKQVLPLNRKYESSAAFGLIA</sequence>
<evidence type="ECO:0000256" key="6">
    <source>
        <dbReference type="ARBA" id="ARBA00045441"/>
    </source>
</evidence>
<dbReference type="GO" id="GO:0003735">
    <property type="term" value="F:structural constituent of ribosome"/>
    <property type="evidence" value="ECO:0007669"/>
    <property type="project" value="InterPro"/>
</dbReference>
<organism evidence="9 10">
    <name type="scientific">Capra hircus</name>
    <name type="common">Goat</name>
    <dbReference type="NCBI Taxonomy" id="9925"/>
    <lineage>
        <taxon>Eukaryota</taxon>
        <taxon>Metazoa</taxon>
        <taxon>Chordata</taxon>
        <taxon>Craniata</taxon>
        <taxon>Vertebrata</taxon>
        <taxon>Euteleostomi</taxon>
        <taxon>Mammalia</taxon>
        <taxon>Eutheria</taxon>
        <taxon>Laurasiatheria</taxon>
        <taxon>Artiodactyla</taxon>
        <taxon>Ruminantia</taxon>
        <taxon>Pecora</taxon>
        <taxon>Bovidae</taxon>
        <taxon>Caprinae</taxon>
        <taxon>Capra</taxon>
    </lineage>
</organism>
<dbReference type="AlphaFoldDB" id="A0A452EP99"/>
<evidence type="ECO:0000313" key="9">
    <source>
        <dbReference type="Ensembl" id="ENSCHIP00000014012.1"/>
    </source>
</evidence>
<evidence type="ECO:0000256" key="4">
    <source>
        <dbReference type="ARBA" id="ARBA00035165"/>
    </source>
</evidence>
<evidence type="ECO:0000313" key="10">
    <source>
        <dbReference type="Proteomes" id="UP000291000"/>
    </source>
</evidence>
<dbReference type="GO" id="GO:0070181">
    <property type="term" value="F:small ribosomal subunit rRNA binding"/>
    <property type="evidence" value="ECO:0007669"/>
    <property type="project" value="TreeGrafter"/>
</dbReference>
<dbReference type="PANTHER" id="PTHR11885">
    <property type="entry name" value="RIBOSOMAL PROTEIN S15P/S13E"/>
    <property type="match status" value="1"/>
</dbReference>
<dbReference type="Proteomes" id="UP000291000">
    <property type="component" value="Chromosome 1"/>
</dbReference>
<dbReference type="EMBL" id="LWLT01000001">
    <property type="status" value="NOT_ANNOTATED_CDS"/>
    <property type="molecule type" value="Genomic_DNA"/>
</dbReference>
<accession>A0A452EP99</accession>
<dbReference type="GO" id="GO:0005730">
    <property type="term" value="C:nucleolus"/>
    <property type="evidence" value="ECO:0007669"/>
    <property type="project" value="TreeGrafter"/>
</dbReference>
<feature type="domain" description="Small ribosomal subunit protein uS15 N-terminal" evidence="8">
    <location>
        <begin position="1"/>
        <end position="55"/>
    </location>
</feature>
<reference evidence="9 10" key="1">
    <citation type="submission" date="2016-04" db="EMBL/GenBank/DDBJ databases">
        <title>Polished mammalian reference genomes with single-molecule sequencing and chromosome conformation capture applied to the Capra hircus genome.</title>
        <authorList>
            <person name="Bickhart D.M."/>
            <person name="Koren S."/>
            <person name="Rosen B."/>
            <person name="Hastie A."/>
            <person name="Liachko I."/>
            <person name="Sullivan S.T."/>
            <person name="Burton J."/>
            <person name="Sayre B.L."/>
            <person name="Huson H.J."/>
            <person name="Lee J."/>
            <person name="Lam E."/>
            <person name="Kelley C.M."/>
            <person name="Hutchison J.L."/>
            <person name="Zhou Y."/>
            <person name="Sun J."/>
            <person name="Crisa A."/>
            <person name="Schwartz J.C."/>
            <person name="Hammond J.A."/>
            <person name="Schroeder S.G."/>
            <person name="Liu G.E."/>
            <person name="Dunham M."/>
            <person name="Shendure J."/>
            <person name="Sonstegard T.S."/>
            <person name="Phillippy A.M."/>
            <person name="Van Tassell C.P."/>
            <person name="Smith T.P."/>
        </authorList>
    </citation>
    <scope>NUCLEOTIDE SEQUENCE [LARGE SCALE GENOMIC DNA]</scope>
</reference>
<dbReference type="SUPFAM" id="SSF47060">
    <property type="entry name" value="S15/NS1 RNA-binding domain"/>
    <property type="match status" value="1"/>
</dbReference>
<dbReference type="InterPro" id="IPR012606">
    <property type="entry name" value="Ribosomal_uS15_N"/>
</dbReference>
<keyword evidence="10" id="KW-1185">Reference proteome</keyword>